<comment type="caution">
    <text evidence="3">The sequence shown here is derived from an EMBL/GenBank/DDBJ whole genome shotgun (WGS) entry which is preliminary data.</text>
</comment>
<accession>A0ABT7N9A5</accession>
<organism evidence="3 4">
    <name type="scientific">Variovorax dokdonensis</name>
    <dbReference type="NCBI Taxonomy" id="344883"/>
    <lineage>
        <taxon>Bacteria</taxon>
        <taxon>Pseudomonadati</taxon>
        <taxon>Pseudomonadota</taxon>
        <taxon>Betaproteobacteria</taxon>
        <taxon>Burkholderiales</taxon>
        <taxon>Comamonadaceae</taxon>
        <taxon>Variovorax</taxon>
    </lineage>
</organism>
<dbReference type="Proteomes" id="UP001174908">
    <property type="component" value="Unassembled WGS sequence"/>
</dbReference>
<dbReference type="InterPro" id="IPR025568">
    <property type="entry name" value="DUF4334"/>
</dbReference>
<dbReference type="Pfam" id="PF14232">
    <property type="entry name" value="DUF4334"/>
    <property type="match status" value="1"/>
</dbReference>
<feature type="domain" description="GXWXG" evidence="1">
    <location>
        <begin position="16"/>
        <end position="74"/>
    </location>
</feature>
<keyword evidence="4" id="KW-1185">Reference proteome</keyword>
<dbReference type="RefSeq" id="WP_286659493.1">
    <property type="nucleotide sequence ID" value="NZ_JASZYV010000001.1"/>
</dbReference>
<evidence type="ECO:0000259" key="2">
    <source>
        <dbReference type="Pfam" id="PF14232"/>
    </source>
</evidence>
<evidence type="ECO:0000313" key="4">
    <source>
        <dbReference type="Proteomes" id="UP001174908"/>
    </source>
</evidence>
<gene>
    <name evidence="3" type="ORF">QTH91_08195</name>
</gene>
<sequence length="179" mass="19984">MSYDLSQPLSPAEALALFDRLEPVDCAFMFGRWRGSGVLTGHPMDGLLEAYRWWGKHFESTEVVHPLLFEARNGQPVAINPALLGAGLGLVGRVPLPRSAAAGRVFQTLAGVPGLLRTSRPRARLRMLVHRGQCSAAMVYDQWPIIDVFRRVDEARVLGLMDARDMAQPFFFQLTRDRP</sequence>
<feature type="domain" description="DUF4334" evidence="2">
    <location>
        <begin position="121"/>
        <end position="176"/>
    </location>
</feature>
<dbReference type="Pfam" id="PF14231">
    <property type="entry name" value="GXWXG"/>
    <property type="match status" value="1"/>
</dbReference>
<proteinExistence type="predicted"/>
<reference evidence="3" key="1">
    <citation type="submission" date="2023-06" db="EMBL/GenBank/DDBJ databases">
        <authorList>
            <person name="Jiang Y."/>
            <person name="Liu Q."/>
        </authorList>
    </citation>
    <scope>NUCLEOTIDE SEQUENCE</scope>
    <source>
        <strain evidence="3">CGMCC 1.12089</strain>
    </source>
</reference>
<name>A0ABT7N9A5_9BURK</name>
<protein>
    <submittedName>
        <fullName evidence="3">DUF4334 domain-containing protein</fullName>
    </submittedName>
</protein>
<dbReference type="EMBL" id="JASZYV010000001">
    <property type="protein sequence ID" value="MDM0044455.1"/>
    <property type="molecule type" value="Genomic_DNA"/>
</dbReference>
<dbReference type="InterPro" id="IPR025951">
    <property type="entry name" value="GXWXG_dom"/>
</dbReference>
<evidence type="ECO:0000313" key="3">
    <source>
        <dbReference type="EMBL" id="MDM0044455.1"/>
    </source>
</evidence>
<dbReference type="Gene3D" id="2.40.128.580">
    <property type="entry name" value="GXWXG domain"/>
    <property type="match status" value="1"/>
</dbReference>
<evidence type="ECO:0000259" key="1">
    <source>
        <dbReference type="Pfam" id="PF14231"/>
    </source>
</evidence>